<evidence type="ECO:0000313" key="4">
    <source>
        <dbReference type="Proteomes" id="UP001201873"/>
    </source>
</evidence>
<dbReference type="Proteomes" id="UP001201873">
    <property type="component" value="Unassembled WGS sequence"/>
</dbReference>
<evidence type="ECO:0000259" key="2">
    <source>
        <dbReference type="PROSITE" id="PS50943"/>
    </source>
</evidence>
<dbReference type="RefSeq" id="WP_248814440.1">
    <property type="nucleotide sequence ID" value="NZ_JALKFT010000012.1"/>
</dbReference>
<evidence type="ECO:0000313" key="3">
    <source>
        <dbReference type="EMBL" id="MCK9876847.1"/>
    </source>
</evidence>
<reference evidence="3 4" key="1">
    <citation type="submission" date="2022-04" db="EMBL/GenBank/DDBJ databases">
        <title>Genome diversity in the genus Frankia.</title>
        <authorList>
            <person name="Carlos-Shanley C."/>
            <person name="Hahn D."/>
        </authorList>
    </citation>
    <scope>NUCLEOTIDE SEQUENCE [LARGE SCALE GENOMIC DNA]</scope>
    <source>
        <strain evidence="3 4">Ag45/Mut15</strain>
    </source>
</reference>
<dbReference type="InterPro" id="IPR010982">
    <property type="entry name" value="Lambda_DNA-bd_dom_sf"/>
</dbReference>
<feature type="region of interest" description="Disordered" evidence="1">
    <location>
        <begin position="69"/>
        <end position="93"/>
    </location>
</feature>
<dbReference type="SUPFAM" id="SSF47413">
    <property type="entry name" value="lambda repressor-like DNA-binding domains"/>
    <property type="match status" value="1"/>
</dbReference>
<sequence>MVSTWDEFRARRPPREGEVARHRAQLDAEVRAYRLREIREEQDLTQVELAERMHVKQPSVSDLERGALVRHHSSSRTDVPSTGVGPTGGVYDRTTAGRDRLLLLTVKHG</sequence>
<dbReference type="EMBL" id="JALKFT010000012">
    <property type="protein sequence ID" value="MCK9876847.1"/>
    <property type="molecule type" value="Genomic_DNA"/>
</dbReference>
<evidence type="ECO:0000256" key="1">
    <source>
        <dbReference type="SAM" id="MobiDB-lite"/>
    </source>
</evidence>
<dbReference type="CDD" id="cd00093">
    <property type="entry name" value="HTH_XRE"/>
    <property type="match status" value="1"/>
</dbReference>
<dbReference type="Pfam" id="PF01381">
    <property type="entry name" value="HTH_3"/>
    <property type="match status" value="1"/>
</dbReference>
<comment type="caution">
    <text evidence="3">The sequence shown here is derived from an EMBL/GenBank/DDBJ whole genome shotgun (WGS) entry which is preliminary data.</text>
</comment>
<protein>
    <submittedName>
        <fullName evidence="3">Helix-turn-helix transcriptional regulator</fullName>
    </submittedName>
</protein>
<organism evidence="3 4">
    <name type="scientific">Frankia umida</name>
    <dbReference type="NCBI Taxonomy" id="573489"/>
    <lineage>
        <taxon>Bacteria</taxon>
        <taxon>Bacillati</taxon>
        <taxon>Actinomycetota</taxon>
        <taxon>Actinomycetes</taxon>
        <taxon>Frankiales</taxon>
        <taxon>Frankiaceae</taxon>
        <taxon>Frankia</taxon>
    </lineage>
</organism>
<dbReference type="InterPro" id="IPR001387">
    <property type="entry name" value="Cro/C1-type_HTH"/>
</dbReference>
<dbReference type="PROSITE" id="PS50943">
    <property type="entry name" value="HTH_CROC1"/>
    <property type="match status" value="1"/>
</dbReference>
<keyword evidence="4" id="KW-1185">Reference proteome</keyword>
<proteinExistence type="predicted"/>
<feature type="region of interest" description="Disordered" evidence="1">
    <location>
        <begin position="1"/>
        <end position="20"/>
    </location>
</feature>
<dbReference type="Gene3D" id="1.10.260.40">
    <property type="entry name" value="lambda repressor-like DNA-binding domains"/>
    <property type="match status" value="1"/>
</dbReference>
<feature type="domain" description="HTH cro/C1-type" evidence="2">
    <location>
        <begin position="35"/>
        <end position="66"/>
    </location>
</feature>
<accession>A0ABT0JZ68</accession>
<gene>
    <name evidence="3" type="ORF">MXD59_13830</name>
</gene>
<name>A0ABT0JZ68_9ACTN</name>